<dbReference type="PATRIC" id="fig|1127483.3.peg.4999"/>
<dbReference type="InterPro" id="IPR050584">
    <property type="entry name" value="Cholesterol_7-desaturase"/>
</dbReference>
<keyword evidence="5" id="KW-0411">Iron-sulfur</keyword>
<evidence type="ECO:0000256" key="1">
    <source>
        <dbReference type="ARBA" id="ARBA00022714"/>
    </source>
</evidence>
<dbReference type="SUPFAM" id="SSF50022">
    <property type="entry name" value="ISP domain"/>
    <property type="match status" value="1"/>
</dbReference>
<dbReference type="Gene3D" id="2.102.10.10">
    <property type="entry name" value="Rieske [2Fe-2S] iron-sulphur domain"/>
    <property type="match status" value="1"/>
</dbReference>
<reference evidence="7 8" key="1">
    <citation type="journal article" date="2012" name="J. Bacteriol.">
        <title>De Novo Genome Project of Cupriavidus basilensis OR16.</title>
        <authorList>
            <person name="Cserhati M."/>
            <person name="Kriszt B."/>
            <person name="Szoboszlay S."/>
            <person name="Toth A."/>
            <person name="Szabo I."/>
            <person name="Tancsics A."/>
            <person name="Nagy I."/>
            <person name="Horvath B."/>
            <person name="Nagy I."/>
            <person name="Kukolya J."/>
        </authorList>
    </citation>
    <scope>NUCLEOTIDE SEQUENCE [LARGE SCALE GENOMIC DNA]</scope>
    <source>
        <strain evidence="7 8">OR16</strain>
    </source>
</reference>
<dbReference type="AlphaFoldDB" id="H1SA76"/>
<dbReference type="InterPro" id="IPR017941">
    <property type="entry name" value="Rieske_2Fe-2S"/>
</dbReference>
<dbReference type="GO" id="GO:0046872">
    <property type="term" value="F:metal ion binding"/>
    <property type="evidence" value="ECO:0007669"/>
    <property type="project" value="UniProtKB-KW"/>
</dbReference>
<dbReference type="GO" id="GO:0016491">
    <property type="term" value="F:oxidoreductase activity"/>
    <property type="evidence" value="ECO:0007669"/>
    <property type="project" value="UniProtKB-KW"/>
</dbReference>
<comment type="caution">
    <text evidence="7">The sequence shown here is derived from an EMBL/GenBank/DDBJ whole genome shotgun (WGS) entry which is preliminary data.</text>
</comment>
<evidence type="ECO:0000313" key="8">
    <source>
        <dbReference type="Proteomes" id="UP000005808"/>
    </source>
</evidence>
<evidence type="ECO:0000256" key="2">
    <source>
        <dbReference type="ARBA" id="ARBA00022723"/>
    </source>
</evidence>
<dbReference type="Pfam" id="PF00355">
    <property type="entry name" value="Rieske"/>
    <property type="match status" value="1"/>
</dbReference>
<dbReference type="PANTHER" id="PTHR21266">
    <property type="entry name" value="IRON-SULFUR DOMAIN CONTAINING PROTEIN"/>
    <property type="match status" value="1"/>
</dbReference>
<dbReference type="InterPro" id="IPR036922">
    <property type="entry name" value="Rieske_2Fe-2S_sf"/>
</dbReference>
<keyword evidence="4" id="KW-0408">Iron</keyword>
<organism evidence="7 8">
    <name type="scientific">Cupriavidus basilensis OR16</name>
    <dbReference type="NCBI Taxonomy" id="1127483"/>
    <lineage>
        <taxon>Bacteria</taxon>
        <taxon>Pseudomonadati</taxon>
        <taxon>Pseudomonadota</taxon>
        <taxon>Betaproteobacteria</taxon>
        <taxon>Burkholderiales</taxon>
        <taxon>Burkholderiaceae</taxon>
        <taxon>Cupriavidus</taxon>
    </lineage>
</organism>
<evidence type="ECO:0000313" key="7">
    <source>
        <dbReference type="EMBL" id="EHP40625.1"/>
    </source>
</evidence>
<dbReference type="SUPFAM" id="SSF55961">
    <property type="entry name" value="Bet v1-like"/>
    <property type="match status" value="1"/>
</dbReference>
<dbReference type="PANTHER" id="PTHR21266:SF59">
    <property type="entry name" value="BLR4922 PROTEIN"/>
    <property type="match status" value="1"/>
</dbReference>
<keyword evidence="3" id="KW-0560">Oxidoreductase</keyword>
<proteinExistence type="predicted"/>
<sequence>MGQLLRRFWHPVALSREVATGSAKAVRLLSQDLALYRGESGEPHLVAGRCAHRLTMLHTGWIEGEEIRCMYHGWKFDGSGRCVERPAERHCREANIRIGAYPVHEYCGVIFAYLGEGEAPAFDLPRKAVFETPGMLLFQRKEIWPCNWLQNVENSLDAVHVSFAHQMGKVGAFGEAITTEVPALSYRETEAGICQTAVRGGSQVRVSDWTFPYGNHVNIPGVDPRDPWTEVSHWMVPIDDTRTMRLALFATPSTTPEADSKLVSYYHGCEGYNSADHHDDLFAGKYPTDPLIRLTSAQDYVALIGQGVIADRMNECLGASDVGIAMLRRILTREIDLVAAGAPTKAWRRLDRPSALFTEAGPQVTA</sequence>
<feature type="domain" description="Rieske" evidence="6">
    <location>
        <begin position="9"/>
        <end position="112"/>
    </location>
</feature>
<evidence type="ECO:0000256" key="3">
    <source>
        <dbReference type="ARBA" id="ARBA00023002"/>
    </source>
</evidence>
<gene>
    <name evidence="7" type="ORF">OR16_24985</name>
</gene>
<evidence type="ECO:0000256" key="4">
    <source>
        <dbReference type="ARBA" id="ARBA00023004"/>
    </source>
</evidence>
<evidence type="ECO:0000256" key="5">
    <source>
        <dbReference type="ARBA" id="ARBA00023014"/>
    </source>
</evidence>
<dbReference type="EMBL" id="AHJE01000062">
    <property type="protein sequence ID" value="EHP40625.1"/>
    <property type="molecule type" value="Genomic_DNA"/>
</dbReference>
<name>H1SA76_9BURK</name>
<keyword evidence="1" id="KW-0001">2Fe-2S</keyword>
<dbReference type="PROSITE" id="PS51296">
    <property type="entry name" value="RIESKE"/>
    <property type="match status" value="1"/>
</dbReference>
<dbReference type="Proteomes" id="UP000005808">
    <property type="component" value="Unassembled WGS sequence"/>
</dbReference>
<accession>H1SA76</accession>
<evidence type="ECO:0000259" key="6">
    <source>
        <dbReference type="PROSITE" id="PS51296"/>
    </source>
</evidence>
<dbReference type="GO" id="GO:0051537">
    <property type="term" value="F:2 iron, 2 sulfur cluster binding"/>
    <property type="evidence" value="ECO:0007669"/>
    <property type="project" value="UniProtKB-KW"/>
</dbReference>
<protein>
    <submittedName>
        <fullName evidence="7">Iron-sulfur containing oxygenase</fullName>
    </submittedName>
</protein>
<keyword evidence="2" id="KW-0479">Metal-binding</keyword>